<dbReference type="Gene3D" id="3.50.50.60">
    <property type="entry name" value="FAD/NAD(P)-binding domain"/>
    <property type="match status" value="1"/>
</dbReference>
<dbReference type="InterPro" id="IPR036188">
    <property type="entry name" value="FAD/NAD-bd_sf"/>
</dbReference>
<dbReference type="Pfam" id="PF01494">
    <property type="entry name" value="FAD_binding_3"/>
    <property type="match status" value="1"/>
</dbReference>
<dbReference type="Gene3D" id="3.30.70.2450">
    <property type="match status" value="1"/>
</dbReference>
<dbReference type="PRINTS" id="PR00420">
    <property type="entry name" value="RNGMNOXGNASE"/>
</dbReference>
<dbReference type="EMBL" id="JBDJAW010000013">
    <property type="protein sequence ID" value="MEN3536887.1"/>
    <property type="molecule type" value="Genomic_DNA"/>
</dbReference>
<dbReference type="PANTHER" id="PTHR43004">
    <property type="entry name" value="TRK SYSTEM POTASSIUM UPTAKE PROTEIN"/>
    <property type="match status" value="1"/>
</dbReference>
<dbReference type="PANTHER" id="PTHR43004:SF19">
    <property type="entry name" value="BINDING MONOOXYGENASE, PUTATIVE (JCVI)-RELATED"/>
    <property type="match status" value="1"/>
</dbReference>
<feature type="domain" description="FAD-binding" evidence="5">
    <location>
        <begin position="16"/>
        <end position="355"/>
    </location>
</feature>
<dbReference type="Proteomes" id="UP001447516">
    <property type="component" value="Unassembled WGS sequence"/>
</dbReference>
<dbReference type="InterPro" id="IPR002938">
    <property type="entry name" value="FAD-bd"/>
</dbReference>
<organism evidence="6 7">
    <name type="scientific">Microbispora maris</name>
    <dbReference type="NCBI Taxonomy" id="3144104"/>
    <lineage>
        <taxon>Bacteria</taxon>
        <taxon>Bacillati</taxon>
        <taxon>Actinomycetota</taxon>
        <taxon>Actinomycetes</taxon>
        <taxon>Streptosporangiales</taxon>
        <taxon>Streptosporangiaceae</taxon>
        <taxon>Microbispora</taxon>
    </lineage>
</organism>
<dbReference type="SUPFAM" id="SSF51905">
    <property type="entry name" value="FAD/NAD(P)-binding domain"/>
    <property type="match status" value="1"/>
</dbReference>
<accession>A0ABV0ANN6</accession>
<evidence type="ECO:0000256" key="1">
    <source>
        <dbReference type="ARBA" id="ARBA00001974"/>
    </source>
</evidence>
<keyword evidence="3" id="KW-0285">Flavoprotein</keyword>
<keyword evidence="4" id="KW-0274">FAD</keyword>
<gene>
    <name evidence="6" type="ORF">AAH991_17375</name>
</gene>
<dbReference type="SUPFAM" id="SSF52833">
    <property type="entry name" value="Thioredoxin-like"/>
    <property type="match status" value="1"/>
</dbReference>
<evidence type="ECO:0000256" key="3">
    <source>
        <dbReference type="ARBA" id="ARBA00022630"/>
    </source>
</evidence>
<dbReference type="InterPro" id="IPR036249">
    <property type="entry name" value="Thioredoxin-like_sf"/>
</dbReference>
<protein>
    <submittedName>
        <fullName evidence="6">FAD-dependent oxidoreductase</fullName>
    </submittedName>
</protein>
<evidence type="ECO:0000313" key="7">
    <source>
        <dbReference type="Proteomes" id="UP001447516"/>
    </source>
</evidence>
<sequence>MAEPMTTNPRVQDTPTVLIVGAGPTGLTLACELARSGVPFRLIDAAPGPRPGSRGKGVQPRSLEVFEDLGIVDRVLANGWMAMPMHATAPDGRVTRGGAVPKSLTNRPDIPYAASLITPQWRVEEALRVRLSELGGAVEFGTVLVGFDQSDDVVTAEVVAGGMAETVRTRWLVGCDGGHSVVRKQAGIPFVGETLEDVRMIVADLPVDGLDRDAWHAWQHPEGLLSLCPLPSTGLFQYAAGIAPGQDPGLGLAHLRAILERRTGRTDIRLHEPQWSSLWRANIRLADRYREGNVFLAGDAAHVHSPAGGQGMNTGIQDAHNLGWKLAAVANDGAAFELLDSYEAERRPVATHVLALSNARLKQALEIQAAPTRRDASTIQLDVGYRGSALARDDRDDAAALRAGDRAPDATKLATVEGERRLFDLTRGGRFTLLAFGPATPAEVAQHGLRTLHVVGHPTGPDDIADTEGHLAAAYDASDRTLVLIRPDGHVGLISDAGDVRAVTGYLAAIGRPSQPIFDFRSASVP</sequence>
<dbReference type="Gene3D" id="3.40.30.120">
    <property type="match status" value="1"/>
</dbReference>
<keyword evidence="7" id="KW-1185">Reference proteome</keyword>
<comment type="similarity">
    <text evidence="2">Belongs to the PheA/TfdB FAD monooxygenase family.</text>
</comment>
<evidence type="ECO:0000259" key="5">
    <source>
        <dbReference type="Pfam" id="PF01494"/>
    </source>
</evidence>
<comment type="caution">
    <text evidence="6">The sequence shown here is derived from an EMBL/GenBank/DDBJ whole genome shotgun (WGS) entry which is preliminary data.</text>
</comment>
<evidence type="ECO:0000256" key="2">
    <source>
        <dbReference type="ARBA" id="ARBA00007801"/>
    </source>
</evidence>
<proteinExistence type="inferred from homology"/>
<evidence type="ECO:0000313" key="6">
    <source>
        <dbReference type="EMBL" id="MEN3536887.1"/>
    </source>
</evidence>
<name>A0ABV0ANN6_9ACTN</name>
<dbReference type="NCBIfam" id="NF004832">
    <property type="entry name" value="PRK06184.1"/>
    <property type="match status" value="1"/>
</dbReference>
<evidence type="ECO:0000256" key="4">
    <source>
        <dbReference type="ARBA" id="ARBA00022827"/>
    </source>
</evidence>
<comment type="cofactor">
    <cofactor evidence="1">
        <name>FAD</name>
        <dbReference type="ChEBI" id="CHEBI:57692"/>
    </cofactor>
</comment>
<dbReference type="InterPro" id="IPR050641">
    <property type="entry name" value="RIFMO-like"/>
</dbReference>
<dbReference type="Pfam" id="PF21274">
    <property type="entry name" value="Rng_hyd_C"/>
    <property type="match status" value="1"/>
</dbReference>
<reference evidence="6 7" key="1">
    <citation type="submission" date="2024-05" db="EMBL/GenBank/DDBJ databases">
        <title>Microbispora sp.ZYX-F-249.</title>
        <authorList>
            <person name="Xie H."/>
        </authorList>
    </citation>
    <scope>NUCLEOTIDE SEQUENCE [LARGE SCALE GENOMIC DNA]</scope>
    <source>
        <strain evidence="6 7">ZYX-F-249</strain>
    </source>
</reference>